<gene>
    <name evidence="1" type="ORF">DPMN_018038</name>
</gene>
<proteinExistence type="predicted"/>
<accession>A0A9D4NFU7</accession>
<dbReference type="EMBL" id="JAIWYP010000001">
    <property type="protein sequence ID" value="KAH3893886.1"/>
    <property type="molecule type" value="Genomic_DNA"/>
</dbReference>
<evidence type="ECO:0000313" key="1">
    <source>
        <dbReference type="EMBL" id="KAH3893886.1"/>
    </source>
</evidence>
<reference evidence="1" key="2">
    <citation type="submission" date="2020-11" db="EMBL/GenBank/DDBJ databases">
        <authorList>
            <person name="McCartney M.A."/>
            <person name="Auch B."/>
            <person name="Kono T."/>
            <person name="Mallez S."/>
            <person name="Becker A."/>
            <person name="Gohl D.M."/>
            <person name="Silverstein K.A.T."/>
            <person name="Koren S."/>
            <person name="Bechman K.B."/>
            <person name="Herman A."/>
            <person name="Abrahante J.E."/>
            <person name="Garbe J."/>
        </authorList>
    </citation>
    <scope>NUCLEOTIDE SEQUENCE</scope>
    <source>
        <strain evidence="1">Duluth1</strain>
        <tissue evidence="1">Whole animal</tissue>
    </source>
</reference>
<protein>
    <submittedName>
        <fullName evidence="1">Uncharacterized protein</fullName>
    </submittedName>
</protein>
<name>A0A9D4NFU7_DREPO</name>
<dbReference type="AlphaFoldDB" id="A0A9D4NFU7"/>
<comment type="caution">
    <text evidence="1">The sequence shown here is derived from an EMBL/GenBank/DDBJ whole genome shotgun (WGS) entry which is preliminary data.</text>
</comment>
<dbReference type="Proteomes" id="UP000828390">
    <property type="component" value="Unassembled WGS sequence"/>
</dbReference>
<evidence type="ECO:0000313" key="2">
    <source>
        <dbReference type="Proteomes" id="UP000828390"/>
    </source>
</evidence>
<reference evidence="1" key="1">
    <citation type="journal article" date="2019" name="bioRxiv">
        <title>The Genome of the Zebra Mussel, Dreissena polymorpha: A Resource for Invasive Species Research.</title>
        <authorList>
            <person name="McCartney M.A."/>
            <person name="Auch B."/>
            <person name="Kono T."/>
            <person name="Mallez S."/>
            <person name="Zhang Y."/>
            <person name="Obille A."/>
            <person name="Becker A."/>
            <person name="Abrahante J.E."/>
            <person name="Garbe J."/>
            <person name="Badalamenti J.P."/>
            <person name="Herman A."/>
            <person name="Mangelson H."/>
            <person name="Liachko I."/>
            <person name="Sullivan S."/>
            <person name="Sone E.D."/>
            <person name="Koren S."/>
            <person name="Silverstein K.A.T."/>
            <person name="Beckman K.B."/>
            <person name="Gohl D.M."/>
        </authorList>
    </citation>
    <scope>NUCLEOTIDE SEQUENCE</scope>
    <source>
        <strain evidence="1">Duluth1</strain>
        <tissue evidence="1">Whole animal</tissue>
    </source>
</reference>
<keyword evidence="2" id="KW-1185">Reference proteome</keyword>
<sequence>MPVCLYHAFCVRVMGSGLAVVEKDGDWRDLECLYLLARLMELLVNKLLSMAIVAVARAIFYSDLSDTGSIFGQGCAHALEA</sequence>
<organism evidence="1 2">
    <name type="scientific">Dreissena polymorpha</name>
    <name type="common">Zebra mussel</name>
    <name type="synonym">Mytilus polymorpha</name>
    <dbReference type="NCBI Taxonomy" id="45954"/>
    <lineage>
        <taxon>Eukaryota</taxon>
        <taxon>Metazoa</taxon>
        <taxon>Spiralia</taxon>
        <taxon>Lophotrochozoa</taxon>
        <taxon>Mollusca</taxon>
        <taxon>Bivalvia</taxon>
        <taxon>Autobranchia</taxon>
        <taxon>Heteroconchia</taxon>
        <taxon>Euheterodonta</taxon>
        <taxon>Imparidentia</taxon>
        <taxon>Neoheterodontei</taxon>
        <taxon>Myida</taxon>
        <taxon>Dreissenoidea</taxon>
        <taxon>Dreissenidae</taxon>
        <taxon>Dreissena</taxon>
    </lineage>
</organism>